<organism evidence="1 2">
    <name type="scientific">Leptospira bouyouniensis</name>
    <dbReference type="NCBI Taxonomy" id="2484911"/>
    <lineage>
        <taxon>Bacteria</taxon>
        <taxon>Pseudomonadati</taxon>
        <taxon>Spirochaetota</taxon>
        <taxon>Spirochaetia</taxon>
        <taxon>Leptospirales</taxon>
        <taxon>Leptospiraceae</taxon>
        <taxon>Leptospira</taxon>
    </lineage>
</organism>
<dbReference type="SUPFAM" id="SSF55874">
    <property type="entry name" value="ATPase domain of HSP90 chaperone/DNA topoisomerase II/histidine kinase"/>
    <property type="match status" value="1"/>
</dbReference>
<dbReference type="AlphaFoldDB" id="A0A7I0HT12"/>
<reference evidence="1 2" key="1">
    <citation type="journal article" date="2019" name="PLoS Negl. Trop. Dis.">
        <title>Revisiting the worldwide diversity of Leptospira species in the environment.</title>
        <authorList>
            <person name="Vincent A.T."/>
            <person name="Schiettekatte O."/>
            <person name="Bourhy P."/>
            <person name="Veyrier F.J."/>
            <person name="Picardeau M."/>
        </authorList>
    </citation>
    <scope>NUCLEOTIDE SEQUENCE [LARGE SCALE GENOMIC DNA]</scope>
    <source>
        <strain evidence="1 2">201800273</strain>
    </source>
</reference>
<accession>A0A7I0HT12</accession>
<dbReference type="GO" id="GO:0016301">
    <property type="term" value="F:kinase activity"/>
    <property type="evidence" value="ECO:0007669"/>
    <property type="project" value="UniProtKB-KW"/>
</dbReference>
<dbReference type="InterPro" id="IPR036890">
    <property type="entry name" value="HATPase_C_sf"/>
</dbReference>
<proteinExistence type="predicted"/>
<sequence length="72" mass="8397">MIFSPFYRLPKHIFEPYGTLDFGLGLRDVDHCIKKHDGKISIFNVKNHLDWNGTLKTKVTFQIVLPLKNEPN</sequence>
<comment type="caution">
    <text evidence="1">The sequence shown here is derived from an EMBL/GenBank/DDBJ whole genome shotgun (WGS) entry which is preliminary data.</text>
</comment>
<evidence type="ECO:0000313" key="1">
    <source>
        <dbReference type="EMBL" id="TGL06655.1"/>
    </source>
</evidence>
<dbReference type="Proteomes" id="UP000297641">
    <property type="component" value="Unassembled WGS sequence"/>
</dbReference>
<dbReference type="EMBL" id="RQFT01000008">
    <property type="protein sequence ID" value="TGL06655.1"/>
    <property type="molecule type" value="Genomic_DNA"/>
</dbReference>
<keyword evidence="1" id="KW-0418">Kinase</keyword>
<gene>
    <name evidence="1" type="ORF">EHQ43_09620</name>
</gene>
<name>A0A7I0HT12_9LEPT</name>
<keyword evidence="1" id="KW-0808">Transferase</keyword>
<dbReference type="RefSeq" id="WP_135771032.1">
    <property type="nucleotide sequence ID" value="NZ_RQFT01000008.1"/>
</dbReference>
<evidence type="ECO:0000313" key="2">
    <source>
        <dbReference type="Proteomes" id="UP000297641"/>
    </source>
</evidence>
<protein>
    <submittedName>
        <fullName evidence="1">Sensor histidine kinase</fullName>
    </submittedName>
</protein>